<dbReference type="AlphaFoldDB" id="L0K825"/>
<sequence length="82" mass="9523">MKSYFSLESYSRQSTQIHGGEGIGYLLGSQINIPFNNDSYLKTGVKYRFLDIEIDQIEFEDAYGLEIDMSGWRFNLGICKYF</sequence>
<evidence type="ECO:0008006" key="3">
    <source>
        <dbReference type="Google" id="ProtNLM"/>
    </source>
</evidence>
<dbReference type="RefSeq" id="WP_015327144.1">
    <property type="nucleotide sequence ID" value="NC_019978.1"/>
</dbReference>
<accession>L0K825</accession>
<protein>
    <recommendedName>
        <fullName evidence="3">Outer membrane protein beta-barrel domain-containing protein</fullName>
    </recommendedName>
</protein>
<dbReference type="KEGG" id="hhl:Halha_1480"/>
<evidence type="ECO:0000313" key="2">
    <source>
        <dbReference type="Proteomes" id="UP000010880"/>
    </source>
</evidence>
<dbReference type="EMBL" id="CP003359">
    <property type="protein sequence ID" value="AGB41422.1"/>
    <property type="molecule type" value="Genomic_DNA"/>
</dbReference>
<proteinExistence type="predicted"/>
<evidence type="ECO:0000313" key="1">
    <source>
        <dbReference type="EMBL" id="AGB41422.1"/>
    </source>
</evidence>
<dbReference type="OrthoDB" id="1744455at2"/>
<reference evidence="2" key="1">
    <citation type="submission" date="2012-02" db="EMBL/GenBank/DDBJ databases">
        <title>The complete genome of Halobacteroides halobius DSM 5150.</title>
        <authorList>
            <person name="Lucas S."/>
            <person name="Copeland A."/>
            <person name="Lapidus A."/>
            <person name="Glavina del Rio T."/>
            <person name="Dalin E."/>
            <person name="Tice H."/>
            <person name="Bruce D."/>
            <person name="Goodwin L."/>
            <person name="Pitluck S."/>
            <person name="Peters L."/>
            <person name="Mikhailova N."/>
            <person name="Gu W."/>
            <person name="Kyrpides N."/>
            <person name="Mavromatis K."/>
            <person name="Ivanova N."/>
            <person name="Brettin T."/>
            <person name="Detter J.C."/>
            <person name="Han C."/>
            <person name="Larimer F."/>
            <person name="Land M."/>
            <person name="Hauser L."/>
            <person name="Markowitz V."/>
            <person name="Cheng J.-F."/>
            <person name="Hugenholtz P."/>
            <person name="Woyke T."/>
            <person name="Wu D."/>
            <person name="Tindall B."/>
            <person name="Pomrenke H."/>
            <person name="Brambilla E."/>
            <person name="Klenk H.-P."/>
            <person name="Eisen J.A."/>
        </authorList>
    </citation>
    <scope>NUCLEOTIDE SEQUENCE [LARGE SCALE GENOMIC DNA]</scope>
    <source>
        <strain evidence="2">ATCC 35273 / DSM 5150 / MD-1</strain>
    </source>
</reference>
<organism evidence="1 2">
    <name type="scientific">Halobacteroides halobius (strain ATCC 35273 / DSM 5150 / MD-1)</name>
    <dbReference type="NCBI Taxonomy" id="748449"/>
    <lineage>
        <taxon>Bacteria</taxon>
        <taxon>Bacillati</taxon>
        <taxon>Bacillota</taxon>
        <taxon>Clostridia</taxon>
        <taxon>Halanaerobiales</taxon>
        <taxon>Halobacteroidaceae</taxon>
        <taxon>Halobacteroides</taxon>
    </lineage>
</organism>
<dbReference type="HOGENOM" id="CLU_2553546_0_0_9"/>
<gene>
    <name evidence="1" type="ordered locus">Halha_1480</name>
</gene>
<name>L0K825_HALHC</name>
<dbReference type="Proteomes" id="UP000010880">
    <property type="component" value="Chromosome"/>
</dbReference>
<keyword evidence="2" id="KW-1185">Reference proteome</keyword>
<dbReference type="STRING" id="748449.Halha_1480"/>